<evidence type="ECO:0000256" key="1">
    <source>
        <dbReference type="SAM" id="SignalP"/>
    </source>
</evidence>
<accession>K0NCD5</accession>
<dbReference type="EMBL" id="FO203503">
    <property type="protein sequence ID" value="CCK78315.1"/>
    <property type="molecule type" value="Genomic_DNA"/>
</dbReference>
<sequence>MKLFLKLMLAVGFILLLSTSSLYATANNHYVNGGEGVKAATVPPPGFYYRMYNLYYTADEFMDDNGNETPIDFDVNVFAVVNRFIWVTDKKFLGADFFMDAVLPIVYTDIEIGAMGLDKDEFGFADLLIEPVGLAWHGPRYDAVVALGVWLPFGDYDINNAASPGKGFTTFMATFGGTLYLDAAKTWSASALGRYEIHTEQDDHDLTPGDDFHFEWGIGKSFAKVWEAGLAGYCQWQVNDDSGADAVNSGTHDKVFGIGPEIGVFVPSLKSFFNLRSVWEFDAEDRTEGNVVALTFTKIF</sequence>
<dbReference type="OrthoDB" id="9798341at2"/>
<dbReference type="Pfam" id="PF13557">
    <property type="entry name" value="Phenol_MetA_deg"/>
    <property type="match status" value="1"/>
</dbReference>
<evidence type="ECO:0000313" key="3">
    <source>
        <dbReference type="Proteomes" id="UP000007347"/>
    </source>
</evidence>
<dbReference type="AlphaFoldDB" id="K0NCD5"/>
<dbReference type="Proteomes" id="UP000007347">
    <property type="component" value="Chromosome"/>
</dbReference>
<proteinExistence type="predicted"/>
<dbReference type="RefSeq" id="WP_014955673.1">
    <property type="nucleotide sequence ID" value="NC_018645.1"/>
</dbReference>
<dbReference type="KEGG" id="dto:TOL2_C01450"/>
<dbReference type="PATRIC" id="fig|651182.5.peg.181"/>
<dbReference type="HOGENOM" id="CLU_066206_2_1_7"/>
<feature type="chain" id="PRO_5003838731" evidence="1">
    <location>
        <begin position="25"/>
        <end position="300"/>
    </location>
</feature>
<keyword evidence="1" id="KW-0732">Signal</keyword>
<organism evidence="2 3">
    <name type="scientific">Desulfobacula toluolica (strain DSM 7467 / Tol2)</name>
    <dbReference type="NCBI Taxonomy" id="651182"/>
    <lineage>
        <taxon>Bacteria</taxon>
        <taxon>Pseudomonadati</taxon>
        <taxon>Thermodesulfobacteriota</taxon>
        <taxon>Desulfobacteria</taxon>
        <taxon>Desulfobacterales</taxon>
        <taxon>Desulfobacteraceae</taxon>
        <taxon>Desulfobacula</taxon>
    </lineage>
</organism>
<gene>
    <name evidence="2" type="ordered locus">TOL2_C01450</name>
</gene>
<keyword evidence="3" id="KW-1185">Reference proteome</keyword>
<reference evidence="2 3" key="1">
    <citation type="journal article" date="2013" name="Environ. Microbiol.">
        <title>Complete genome, catabolic sub-proteomes and key-metabolites of Desulfobacula toluolica Tol2, a marine, aromatic compound-degrading, sulfate-reducing bacterium.</title>
        <authorList>
            <person name="Wohlbrand L."/>
            <person name="Jacob J.H."/>
            <person name="Kube M."/>
            <person name="Mussmann M."/>
            <person name="Jarling R."/>
            <person name="Beck A."/>
            <person name="Amann R."/>
            <person name="Wilkes H."/>
            <person name="Reinhardt R."/>
            <person name="Rabus R."/>
        </authorList>
    </citation>
    <scope>NUCLEOTIDE SEQUENCE [LARGE SCALE GENOMIC DNA]</scope>
    <source>
        <strain evidence="3">DSM 7467 / Tol2</strain>
    </source>
</reference>
<evidence type="ECO:0000313" key="2">
    <source>
        <dbReference type="EMBL" id="CCK78315.1"/>
    </source>
</evidence>
<feature type="signal peptide" evidence="1">
    <location>
        <begin position="1"/>
        <end position="24"/>
    </location>
</feature>
<name>K0NCD5_DESTT</name>
<dbReference type="STRING" id="651182.TOL2_C01450"/>
<protein>
    <submittedName>
        <fullName evidence="2">Conserved uncharacterized protein related to phenol degradation protein</fullName>
    </submittedName>
</protein>
<dbReference type="InterPro" id="IPR025737">
    <property type="entry name" value="FApF"/>
</dbReference>